<accession>A0A1M6EJ69</accession>
<organism evidence="5 6">
    <name type="scientific">Wenxinia saemankumensis</name>
    <dbReference type="NCBI Taxonomy" id="1447782"/>
    <lineage>
        <taxon>Bacteria</taxon>
        <taxon>Pseudomonadati</taxon>
        <taxon>Pseudomonadota</taxon>
        <taxon>Alphaproteobacteria</taxon>
        <taxon>Rhodobacterales</taxon>
        <taxon>Roseobacteraceae</taxon>
        <taxon>Wenxinia</taxon>
    </lineage>
</organism>
<reference evidence="5 6" key="1">
    <citation type="submission" date="2016-11" db="EMBL/GenBank/DDBJ databases">
        <authorList>
            <person name="Jaros S."/>
            <person name="Januszkiewicz K."/>
            <person name="Wedrychowicz H."/>
        </authorList>
    </citation>
    <scope>NUCLEOTIDE SEQUENCE [LARGE SCALE GENOMIC DNA]</scope>
    <source>
        <strain evidence="5 6">DSM 100565</strain>
    </source>
</reference>
<sequence length="250" mass="27092">MSGGGRVPVQQPEPIGAAAIDTAPDAETAWEATLGAFAAAGFPKVIYITADRGRRDVATLTNIPELYDGVDPAQDPFLEWCCHSYEITRTGPAYLQDYDYLPAAARDFIRRAARTGFTSGFAVPVRLAESTRYGGFNVGCDLGRAAFEAAWPAPPESVRLIALVAHRRLEELGAGQRPDPSRPPSTPSALAALSPRERELAILLARGLSRKDCARDCGLSVHTVNDYVKSLYRKLGVSNRIELVNLLRQP</sequence>
<keyword evidence="3" id="KW-0804">Transcription</keyword>
<dbReference type="CDD" id="cd06170">
    <property type="entry name" value="LuxR_C_like"/>
    <property type="match status" value="1"/>
</dbReference>
<keyword evidence="2" id="KW-0238">DNA-binding</keyword>
<dbReference type="Gene3D" id="1.10.10.10">
    <property type="entry name" value="Winged helix-like DNA-binding domain superfamily/Winged helix DNA-binding domain"/>
    <property type="match status" value="1"/>
</dbReference>
<name>A0A1M6EJ69_9RHOB</name>
<dbReference type="PANTHER" id="PTHR44688:SF16">
    <property type="entry name" value="DNA-BINDING TRANSCRIPTIONAL ACTIVATOR DEVR_DOSR"/>
    <property type="match status" value="1"/>
</dbReference>
<dbReference type="InterPro" id="IPR005143">
    <property type="entry name" value="TF_LuxR_autoind-bd_dom"/>
</dbReference>
<evidence type="ECO:0000256" key="1">
    <source>
        <dbReference type="ARBA" id="ARBA00023015"/>
    </source>
</evidence>
<dbReference type="SUPFAM" id="SSF75516">
    <property type="entry name" value="Pheromone-binding domain of LuxR-like quorum-sensing transcription factors"/>
    <property type="match status" value="1"/>
</dbReference>
<evidence type="ECO:0000256" key="2">
    <source>
        <dbReference type="ARBA" id="ARBA00023125"/>
    </source>
</evidence>
<dbReference type="InterPro" id="IPR036693">
    <property type="entry name" value="TF_LuxR_autoind-bd_dom_sf"/>
</dbReference>
<dbReference type="PANTHER" id="PTHR44688">
    <property type="entry name" value="DNA-BINDING TRANSCRIPTIONAL ACTIVATOR DEVR_DOSR"/>
    <property type="match status" value="1"/>
</dbReference>
<dbReference type="InterPro" id="IPR036388">
    <property type="entry name" value="WH-like_DNA-bd_sf"/>
</dbReference>
<dbReference type="Proteomes" id="UP000184292">
    <property type="component" value="Unassembled WGS sequence"/>
</dbReference>
<protein>
    <submittedName>
        <fullName evidence="5">Autoinducer binding domain-containing protein</fullName>
    </submittedName>
</protein>
<dbReference type="InterPro" id="IPR016032">
    <property type="entry name" value="Sig_transdc_resp-reg_C-effctor"/>
</dbReference>
<dbReference type="SUPFAM" id="SSF46894">
    <property type="entry name" value="C-terminal effector domain of the bipartite response regulators"/>
    <property type="match status" value="1"/>
</dbReference>
<keyword evidence="1" id="KW-0805">Transcription regulation</keyword>
<dbReference type="Gene3D" id="3.30.450.80">
    <property type="entry name" value="Transcription factor LuxR-like, autoinducer-binding domain"/>
    <property type="match status" value="1"/>
</dbReference>
<dbReference type="SMART" id="SM00421">
    <property type="entry name" value="HTH_LUXR"/>
    <property type="match status" value="1"/>
</dbReference>
<dbReference type="Pfam" id="PF00196">
    <property type="entry name" value="GerE"/>
    <property type="match status" value="1"/>
</dbReference>
<dbReference type="PROSITE" id="PS50043">
    <property type="entry name" value="HTH_LUXR_2"/>
    <property type="match status" value="1"/>
</dbReference>
<dbReference type="STRING" id="1447782.SAMN05444417_2019"/>
<dbReference type="InterPro" id="IPR000792">
    <property type="entry name" value="Tscrpt_reg_LuxR_C"/>
</dbReference>
<proteinExistence type="predicted"/>
<gene>
    <name evidence="5" type="ORF">SAMN05444417_2019</name>
</gene>
<dbReference type="AlphaFoldDB" id="A0A1M6EJ69"/>
<evidence type="ECO:0000313" key="5">
    <source>
        <dbReference type="EMBL" id="SHI85380.1"/>
    </source>
</evidence>
<dbReference type="GO" id="GO:0003677">
    <property type="term" value="F:DNA binding"/>
    <property type="evidence" value="ECO:0007669"/>
    <property type="project" value="UniProtKB-KW"/>
</dbReference>
<dbReference type="RefSeq" id="WP_073329419.1">
    <property type="nucleotide sequence ID" value="NZ_FQYO01000003.1"/>
</dbReference>
<dbReference type="PRINTS" id="PR00038">
    <property type="entry name" value="HTHLUXR"/>
</dbReference>
<dbReference type="GO" id="GO:0006355">
    <property type="term" value="P:regulation of DNA-templated transcription"/>
    <property type="evidence" value="ECO:0007669"/>
    <property type="project" value="InterPro"/>
</dbReference>
<evidence type="ECO:0000313" key="6">
    <source>
        <dbReference type="Proteomes" id="UP000184292"/>
    </source>
</evidence>
<dbReference type="Pfam" id="PF03472">
    <property type="entry name" value="Autoind_bind"/>
    <property type="match status" value="1"/>
</dbReference>
<dbReference type="EMBL" id="FQYO01000003">
    <property type="protein sequence ID" value="SHI85380.1"/>
    <property type="molecule type" value="Genomic_DNA"/>
</dbReference>
<evidence type="ECO:0000256" key="3">
    <source>
        <dbReference type="ARBA" id="ARBA00023163"/>
    </source>
</evidence>
<evidence type="ECO:0000259" key="4">
    <source>
        <dbReference type="PROSITE" id="PS50043"/>
    </source>
</evidence>
<feature type="domain" description="HTH luxR-type" evidence="4">
    <location>
        <begin position="186"/>
        <end position="250"/>
    </location>
</feature>
<keyword evidence="6" id="KW-1185">Reference proteome</keyword>